<feature type="non-terminal residue" evidence="2">
    <location>
        <position position="1"/>
    </location>
</feature>
<proteinExistence type="predicted"/>
<dbReference type="Proteomes" id="UP000277580">
    <property type="component" value="Unassembled WGS sequence"/>
</dbReference>
<feature type="compositionally biased region" description="Gly residues" evidence="1">
    <location>
        <begin position="93"/>
        <end position="105"/>
    </location>
</feature>
<keyword evidence="3" id="KW-1185">Reference proteome</keyword>
<gene>
    <name evidence="2" type="ORF">P167DRAFT_599030</name>
</gene>
<protein>
    <submittedName>
        <fullName evidence="2">Uncharacterized protein</fullName>
    </submittedName>
</protein>
<sequence length="150" mass="15280">LQPLPLPRSLPPPPHNPPRRLTPHLQHGIRIIRRTPLDAEVLVDTAVPRAQVRVVPAVPHLAQRVERLLVRRGSQCRERHSTTGGSTRRSGRCGDGGGGGAAGGGPVVVVEGGDLAEGCAGDCCTRSGGGGGALGGLGGVAEHVGWMVGG</sequence>
<dbReference type="InParanoid" id="A0A3N4K9R9"/>
<dbReference type="AlphaFoldDB" id="A0A3N4K9R9"/>
<organism evidence="2 3">
    <name type="scientific">Morchella conica CCBAS932</name>
    <dbReference type="NCBI Taxonomy" id="1392247"/>
    <lineage>
        <taxon>Eukaryota</taxon>
        <taxon>Fungi</taxon>
        <taxon>Dikarya</taxon>
        <taxon>Ascomycota</taxon>
        <taxon>Pezizomycotina</taxon>
        <taxon>Pezizomycetes</taxon>
        <taxon>Pezizales</taxon>
        <taxon>Morchellaceae</taxon>
        <taxon>Morchella</taxon>
    </lineage>
</organism>
<feature type="compositionally biased region" description="Pro residues" evidence="1">
    <location>
        <begin position="1"/>
        <end position="16"/>
    </location>
</feature>
<evidence type="ECO:0000313" key="3">
    <source>
        <dbReference type="Proteomes" id="UP000277580"/>
    </source>
</evidence>
<feature type="region of interest" description="Disordered" evidence="1">
    <location>
        <begin position="1"/>
        <end position="22"/>
    </location>
</feature>
<dbReference type="EMBL" id="ML119189">
    <property type="protein sequence ID" value="RPB07264.1"/>
    <property type="molecule type" value="Genomic_DNA"/>
</dbReference>
<feature type="region of interest" description="Disordered" evidence="1">
    <location>
        <begin position="74"/>
        <end position="105"/>
    </location>
</feature>
<evidence type="ECO:0000256" key="1">
    <source>
        <dbReference type="SAM" id="MobiDB-lite"/>
    </source>
</evidence>
<accession>A0A3N4K9R9</accession>
<reference evidence="2 3" key="1">
    <citation type="journal article" date="2018" name="Nat. Ecol. Evol.">
        <title>Pezizomycetes genomes reveal the molecular basis of ectomycorrhizal truffle lifestyle.</title>
        <authorList>
            <person name="Murat C."/>
            <person name="Payen T."/>
            <person name="Noel B."/>
            <person name="Kuo A."/>
            <person name="Morin E."/>
            <person name="Chen J."/>
            <person name="Kohler A."/>
            <person name="Krizsan K."/>
            <person name="Balestrini R."/>
            <person name="Da Silva C."/>
            <person name="Montanini B."/>
            <person name="Hainaut M."/>
            <person name="Levati E."/>
            <person name="Barry K.W."/>
            <person name="Belfiori B."/>
            <person name="Cichocki N."/>
            <person name="Clum A."/>
            <person name="Dockter R.B."/>
            <person name="Fauchery L."/>
            <person name="Guy J."/>
            <person name="Iotti M."/>
            <person name="Le Tacon F."/>
            <person name="Lindquist E.A."/>
            <person name="Lipzen A."/>
            <person name="Malagnac F."/>
            <person name="Mello A."/>
            <person name="Molinier V."/>
            <person name="Miyauchi S."/>
            <person name="Poulain J."/>
            <person name="Riccioni C."/>
            <person name="Rubini A."/>
            <person name="Sitrit Y."/>
            <person name="Splivallo R."/>
            <person name="Traeger S."/>
            <person name="Wang M."/>
            <person name="Zifcakova L."/>
            <person name="Wipf D."/>
            <person name="Zambonelli A."/>
            <person name="Paolocci F."/>
            <person name="Nowrousian M."/>
            <person name="Ottonello S."/>
            <person name="Baldrian P."/>
            <person name="Spatafora J.W."/>
            <person name="Henrissat B."/>
            <person name="Nagy L.G."/>
            <person name="Aury J.M."/>
            <person name="Wincker P."/>
            <person name="Grigoriev I.V."/>
            <person name="Bonfante P."/>
            <person name="Martin F.M."/>
        </authorList>
    </citation>
    <scope>NUCLEOTIDE SEQUENCE [LARGE SCALE GENOMIC DNA]</scope>
    <source>
        <strain evidence="2 3">CCBAS932</strain>
    </source>
</reference>
<name>A0A3N4K9R9_9PEZI</name>
<evidence type="ECO:0000313" key="2">
    <source>
        <dbReference type="EMBL" id="RPB07264.1"/>
    </source>
</evidence>